<feature type="compositionally biased region" description="Basic residues" evidence="1">
    <location>
        <begin position="90"/>
        <end position="102"/>
    </location>
</feature>
<dbReference type="AlphaFoldDB" id="A0AAV5RXS0"/>
<dbReference type="Proteomes" id="UP001377567">
    <property type="component" value="Unassembled WGS sequence"/>
</dbReference>
<sequence length="199" mass="21064">MSGVQGKLSSRVMNMKFMRFSKDGDSEPGSREATPPTDQRSASVNSEGSARAASGFRDSSEWFGASSSTNNNNSGSTKDNSSSNTDNSGNRKKRVVVRKRRAPVTIVADNVSVTQLQQARQAVVPQAGRRTFGADKRKKRSAEEAGASASATSTSTSSSADAPAAEDEDAYELDTMFKQSAKRRKTGGASANANARGKR</sequence>
<reference evidence="2 3" key="1">
    <citation type="journal article" date="2023" name="Elife">
        <title>Identification of key yeast species and microbe-microbe interactions impacting larval growth of Drosophila in the wild.</title>
        <authorList>
            <person name="Mure A."/>
            <person name="Sugiura Y."/>
            <person name="Maeda R."/>
            <person name="Honda K."/>
            <person name="Sakurai N."/>
            <person name="Takahashi Y."/>
            <person name="Watada M."/>
            <person name="Katoh T."/>
            <person name="Gotoh A."/>
            <person name="Gotoh Y."/>
            <person name="Taniguchi I."/>
            <person name="Nakamura K."/>
            <person name="Hayashi T."/>
            <person name="Katayama T."/>
            <person name="Uemura T."/>
            <person name="Hattori Y."/>
        </authorList>
    </citation>
    <scope>NUCLEOTIDE SEQUENCE [LARGE SCALE GENOMIC DNA]</scope>
    <source>
        <strain evidence="2 3">KH-74</strain>
    </source>
</reference>
<feature type="compositionally biased region" description="Low complexity" evidence="1">
    <location>
        <begin position="144"/>
        <end position="163"/>
    </location>
</feature>
<dbReference type="EMBL" id="BTGD01000006">
    <property type="protein sequence ID" value="GMM55941.1"/>
    <property type="molecule type" value="Genomic_DNA"/>
</dbReference>
<feature type="region of interest" description="Disordered" evidence="1">
    <location>
        <begin position="1"/>
        <end position="103"/>
    </location>
</feature>
<gene>
    <name evidence="2" type="ORF">DAKH74_025570</name>
</gene>
<proteinExistence type="predicted"/>
<name>A0AAV5RXS0_MAUHU</name>
<feature type="compositionally biased region" description="Basic and acidic residues" evidence="1">
    <location>
        <begin position="20"/>
        <end position="30"/>
    </location>
</feature>
<protein>
    <submittedName>
        <fullName evidence="2">Mpp6 protein</fullName>
    </submittedName>
</protein>
<keyword evidence="3" id="KW-1185">Reference proteome</keyword>
<comment type="caution">
    <text evidence="2">The sequence shown here is derived from an EMBL/GenBank/DDBJ whole genome shotgun (WGS) entry which is preliminary data.</text>
</comment>
<feature type="compositionally biased region" description="Polar residues" evidence="1">
    <location>
        <begin position="36"/>
        <end position="48"/>
    </location>
</feature>
<feature type="region of interest" description="Disordered" evidence="1">
    <location>
        <begin position="119"/>
        <end position="199"/>
    </location>
</feature>
<evidence type="ECO:0000313" key="2">
    <source>
        <dbReference type="EMBL" id="GMM55941.1"/>
    </source>
</evidence>
<organism evidence="2 3">
    <name type="scientific">Maudiozyma humilis</name>
    <name type="common">Sour dough yeast</name>
    <name type="synonym">Kazachstania humilis</name>
    <dbReference type="NCBI Taxonomy" id="51915"/>
    <lineage>
        <taxon>Eukaryota</taxon>
        <taxon>Fungi</taxon>
        <taxon>Dikarya</taxon>
        <taxon>Ascomycota</taxon>
        <taxon>Saccharomycotina</taxon>
        <taxon>Saccharomycetes</taxon>
        <taxon>Saccharomycetales</taxon>
        <taxon>Saccharomycetaceae</taxon>
        <taxon>Maudiozyma</taxon>
    </lineage>
</organism>
<dbReference type="Pfam" id="PF10175">
    <property type="entry name" value="MPP6"/>
    <property type="match status" value="1"/>
</dbReference>
<evidence type="ECO:0000256" key="1">
    <source>
        <dbReference type="SAM" id="MobiDB-lite"/>
    </source>
</evidence>
<accession>A0AAV5RXS0</accession>
<evidence type="ECO:0000313" key="3">
    <source>
        <dbReference type="Proteomes" id="UP001377567"/>
    </source>
</evidence>
<feature type="compositionally biased region" description="Low complexity" evidence="1">
    <location>
        <begin position="66"/>
        <end position="88"/>
    </location>
</feature>